<dbReference type="InterPro" id="IPR006949">
    <property type="entry name" value="Barrel_Baseplate_J-like"/>
</dbReference>
<evidence type="ECO:0000313" key="3">
    <source>
        <dbReference type="Proteomes" id="UP000216021"/>
    </source>
</evidence>
<dbReference type="AlphaFoldDB" id="A0A1S8CJM8"/>
<dbReference type="Pfam" id="PF04865">
    <property type="entry name" value="Baseplate_J"/>
    <property type="match status" value="1"/>
</dbReference>
<sequence length="394" mass="41210">MMLNLDTLGLSASVDAHGISAPDYQTILSSLTAFFRQIYGEDAYLEPDSKDGQWIAVIALAIHDANNMAIAVFNSFSPATAQGRALENNVKINGITKNAASQSTADVVITGQVGTQITNGVVRDTTGISWSLPSSVVIGASGQVTVTATCQAIGAVIALPGDLSVIGSPTRGWQAVTNPQAASPGQPVESDAELRIRQARSVSLPSRTVLEGIIGAIATLPNVERYRGYENDTSTTDSNGIPSHSIAIVVDGGDDRQIAKTIATKKTPGTGTYGTTVVPVTDQYGITRSVSFFRKTSVPIYVRVTLKPLVGYTTNIAEQMKSAIADYINGVAIGDPVLLHRLFVPANLNGEGRVYDLSDLQIGKSSSALAAANINVTFNQAVTCSAANVTVVTI</sequence>
<accession>A0A1S8CJM8</accession>
<keyword evidence="3" id="KW-1185">Reference proteome</keyword>
<evidence type="ECO:0000259" key="1">
    <source>
        <dbReference type="Pfam" id="PF04865"/>
    </source>
</evidence>
<evidence type="ECO:0000313" key="2">
    <source>
        <dbReference type="EMBL" id="OMQ22261.1"/>
    </source>
</evidence>
<feature type="domain" description="Baseplate protein J-like barrel" evidence="1">
    <location>
        <begin position="107"/>
        <end position="185"/>
    </location>
</feature>
<gene>
    <name evidence="2" type="ORF">BMI79_12155</name>
</gene>
<dbReference type="RefSeq" id="WP_076942468.1">
    <property type="nucleotide sequence ID" value="NZ_MOXD01000006.1"/>
</dbReference>
<dbReference type="OrthoDB" id="5465441at2"/>
<dbReference type="Proteomes" id="UP000216021">
    <property type="component" value="Unassembled WGS sequence"/>
</dbReference>
<proteinExistence type="predicted"/>
<dbReference type="STRING" id="2034155.BMI79_12155"/>
<organism evidence="2 3">
    <name type="scientific">Serratia oryzae</name>
    <dbReference type="NCBI Taxonomy" id="2034155"/>
    <lineage>
        <taxon>Bacteria</taxon>
        <taxon>Pseudomonadati</taxon>
        <taxon>Pseudomonadota</taxon>
        <taxon>Gammaproteobacteria</taxon>
        <taxon>Enterobacterales</taxon>
        <taxon>Yersiniaceae</taxon>
        <taxon>Serratia</taxon>
    </lineage>
</organism>
<dbReference type="EMBL" id="MOXD01000006">
    <property type="protein sequence ID" value="OMQ22261.1"/>
    <property type="molecule type" value="Genomic_DNA"/>
</dbReference>
<comment type="caution">
    <text evidence="2">The sequence shown here is derived from an EMBL/GenBank/DDBJ whole genome shotgun (WGS) entry which is preliminary data.</text>
</comment>
<reference evidence="2 3" key="1">
    <citation type="submission" date="2016-11" db="EMBL/GenBank/DDBJ databases">
        <title>Rahnella oryzae sp. nov., isolated from rice root.</title>
        <authorList>
            <person name="Zhang X.-X."/>
            <person name="Zhang J."/>
        </authorList>
    </citation>
    <scope>NUCLEOTIDE SEQUENCE [LARGE SCALE GENOMIC DNA]</scope>
    <source>
        <strain evidence="2 3">J11-6</strain>
    </source>
</reference>
<name>A0A1S8CJM8_9GAMM</name>
<protein>
    <recommendedName>
        <fullName evidence="1">Baseplate protein J-like barrel domain-containing protein</fullName>
    </recommendedName>
</protein>